<organism evidence="1 2">
    <name type="scientific">Pseudoxanthomonas dokdonensis</name>
    <dbReference type="NCBI Taxonomy" id="344882"/>
    <lineage>
        <taxon>Bacteria</taxon>
        <taxon>Pseudomonadati</taxon>
        <taxon>Pseudomonadota</taxon>
        <taxon>Gammaproteobacteria</taxon>
        <taxon>Lysobacterales</taxon>
        <taxon>Lysobacteraceae</taxon>
        <taxon>Pseudoxanthomonas</taxon>
    </lineage>
</organism>
<dbReference type="EMBL" id="LDJL01000021">
    <property type="protein sequence ID" value="KRG67551.1"/>
    <property type="molecule type" value="Genomic_DNA"/>
</dbReference>
<sequence>MNSYPTEIDLIAALDRSDELVRECAAGHVSFADFCAEYDNFYWSFGLDGHESDHAGQAVLAKYAARIALHQKVADTILAKFCSDTDAVKDSYRAARRFGSIEAVARLKLVAAGLSGGEA</sequence>
<evidence type="ECO:0000313" key="2">
    <source>
        <dbReference type="Proteomes" id="UP000052052"/>
    </source>
</evidence>
<proteinExistence type="predicted"/>
<dbReference type="STRING" id="344882.ABB29_15425"/>
<protein>
    <submittedName>
        <fullName evidence="1">Uncharacterized protein</fullName>
    </submittedName>
</protein>
<keyword evidence="2" id="KW-1185">Reference proteome</keyword>
<dbReference type="AlphaFoldDB" id="A0A0R0CD09"/>
<dbReference type="PATRIC" id="fig|344882.3.peg.1818"/>
<accession>A0A0R0CD09</accession>
<comment type="caution">
    <text evidence="1">The sequence shown here is derived from an EMBL/GenBank/DDBJ whole genome shotgun (WGS) entry which is preliminary data.</text>
</comment>
<dbReference type="Proteomes" id="UP000052052">
    <property type="component" value="Unassembled WGS sequence"/>
</dbReference>
<name>A0A0R0CD09_9GAMM</name>
<evidence type="ECO:0000313" key="1">
    <source>
        <dbReference type="EMBL" id="KRG67551.1"/>
    </source>
</evidence>
<reference evidence="1 2" key="1">
    <citation type="submission" date="2015-05" db="EMBL/GenBank/DDBJ databases">
        <title>Genome sequencing and analysis of members of genus Stenotrophomonas.</title>
        <authorList>
            <person name="Patil P.P."/>
            <person name="Midha S."/>
            <person name="Patil P.B."/>
        </authorList>
    </citation>
    <scope>NUCLEOTIDE SEQUENCE [LARGE SCALE GENOMIC DNA]</scope>
    <source>
        <strain evidence="1 2">DSM 21858</strain>
    </source>
</reference>
<gene>
    <name evidence="1" type="ORF">ABB29_15425</name>
</gene>